<dbReference type="EMBL" id="JBHSMH010000080">
    <property type="protein sequence ID" value="MFC5470915.1"/>
    <property type="molecule type" value="Genomic_DNA"/>
</dbReference>
<name>A0ABW0LYN1_9BACL</name>
<keyword evidence="4" id="KW-1185">Reference proteome</keyword>
<dbReference type="PROSITE" id="PS50110">
    <property type="entry name" value="RESPONSE_REGULATORY"/>
    <property type="match status" value="1"/>
</dbReference>
<comment type="caution">
    <text evidence="3">The sequence shown here is derived from an EMBL/GenBank/DDBJ whole genome shotgun (WGS) entry which is preliminary data.</text>
</comment>
<dbReference type="RefSeq" id="WP_209751554.1">
    <property type="nucleotide sequence ID" value="NZ_JBHSMH010000080.1"/>
</dbReference>
<evidence type="ECO:0000259" key="2">
    <source>
        <dbReference type="PROSITE" id="PS50110"/>
    </source>
</evidence>
<keyword evidence="1" id="KW-0597">Phosphoprotein</keyword>
<dbReference type="SMART" id="SM00448">
    <property type="entry name" value="REC"/>
    <property type="match status" value="1"/>
</dbReference>
<dbReference type="InterPro" id="IPR011006">
    <property type="entry name" value="CheY-like_superfamily"/>
</dbReference>
<dbReference type="PANTHER" id="PTHR43228">
    <property type="entry name" value="TWO-COMPONENT RESPONSE REGULATOR"/>
    <property type="match status" value="1"/>
</dbReference>
<sequence>MSISYVIVDDDAVCRRMLQNIIEQCKLGEVAGTAGDGAEGIGIILELKPDIVLIDLLMPGQDGIETIAQLKSRGYHGKFIMISQIENKEMVGQAYQRGIEFFIHKPINRLEVEAVLSKVNEQRKYELHILEIKQSLAKFDAVETAVRREPTVREVVKPILMDLGIIGETGSKDVISLLEYVTEHRQSGDFPPLKELYESAARASKQSKSDVEKESKAVEQRIRRTVMAALNHLASIGLTDYSNPKFEYYAPLYFDFQDIRMRMKVMDEGQNPEKGKVNIKKFLQVLYIEVLEKMKS</sequence>
<dbReference type="Gene3D" id="3.40.50.2300">
    <property type="match status" value="1"/>
</dbReference>
<gene>
    <name evidence="3" type="ORF">ACFPPD_19695</name>
</gene>
<evidence type="ECO:0000256" key="1">
    <source>
        <dbReference type="PROSITE-ProRule" id="PRU00169"/>
    </source>
</evidence>
<protein>
    <submittedName>
        <fullName evidence="3">DNA-binding domain-containing protein</fullName>
    </submittedName>
</protein>
<reference evidence="4" key="1">
    <citation type="journal article" date="2019" name="Int. J. Syst. Evol. Microbiol.">
        <title>The Global Catalogue of Microorganisms (GCM) 10K type strain sequencing project: providing services to taxonomists for standard genome sequencing and annotation.</title>
        <authorList>
            <consortium name="The Broad Institute Genomics Platform"/>
            <consortium name="The Broad Institute Genome Sequencing Center for Infectious Disease"/>
            <person name="Wu L."/>
            <person name="Ma J."/>
        </authorList>
    </citation>
    <scope>NUCLEOTIDE SEQUENCE [LARGE SCALE GENOMIC DNA]</scope>
    <source>
        <strain evidence="4">CCUG 57113</strain>
    </source>
</reference>
<evidence type="ECO:0000313" key="3">
    <source>
        <dbReference type="EMBL" id="MFC5470915.1"/>
    </source>
</evidence>
<dbReference type="Pfam" id="PF08664">
    <property type="entry name" value="YcbB"/>
    <property type="match status" value="1"/>
</dbReference>
<dbReference type="InterPro" id="IPR001789">
    <property type="entry name" value="Sig_transdc_resp-reg_receiver"/>
</dbReference>
<proteinExistence type="predicted"/>
<dbReference type="SUPFAM" id="SSF52172">
    <property type="entry name" value="CheY-like"/>
    <property type="match status" value="1"/>
</dbReference>
<evidence type="ECO:0000313" key="4">
    <source>
        <dbReference type="Proteomes" id="UP001596105"/>
    </source>
</evidence>
<dbReference type="PANTHER" id="PTHR43228:SF8">
    <property type="entry name" value="TRANSCRIPTIONAL REGULATORY PROTEIN GLNL"/>
    <property type="match status" value="1"/>
</dbReference>
<feature type="modified residue" description="4-aspartylphosphate" evidence="1">
    <location>
        <position position="55"/>
    </location>
</feature>
<accession>A0ABW0LYN1</accession>
<feature type="domain" description="Response regulatory" evidence="2">
    <location>
        <begin position="4"/>
        <end position="120"/>
    </location>
</feature>
<organism evidence="3 4">
    <name type="scientific">Cohnella suwonensis</name>
    <dbReference type="NCBI Taxonomy" id="696072"/>
    <lineage>
        <taxon>Bacteria</taxon>
        <taxon>Bacillati</taxon>
        <taxon>Bacillota</taxon>
        <taxon>Bacilli</taxon>
        <taxon>Bacillales</taxon>
        <taxon>Paenibacillaceae</taxon>
        <taxon>Cohnella</taxon>
    </lineage>
</organism>
<dbReference type="GO" id="GO:0003677">
    <property type="term" value="F:DNA binding"/>
    <property type="evidence" value="ECO:0007669"/>
    <property type="project" value="UniProtKB-KW"/>
</dbReference>
<dbReference type="InterPro" id="IPR013972">
    <property type="entry name" value="YcbB"/>
</dbReference>
<dbReference type="InterPro" id="IPR052048">
    <property type="entry name" value="ST_Response_Regulator"/>
</dbReference>
<dbReference type="CDD" id="cd17565">
    <property type="entry name" value="REC_GlnL-like"/>
    <property type="match status" value="1"/>
</dbReference>
<keyword evidence="3" id="KW-0238">DNA-binding</keyword>
<dbReference type="Pfam" id="PF00072">
    <property type="entry name" value="Response_reg"/>
    <property type="match status" value="1"/>
</dbReference>
<dbReference type="Proteomes" id="UP001596105">
    <property type="component" value="Unassembled WGS sequence"/>
</dbReference>